<evidence type="ECO:0000313" key="3">
    <source>
        <dbReference type="Proteomes" id="UP000175989"/>
    </source>
</evidence>
<dbReference type="EMBL" id="LROM01000128">
    <property type="protein sequence ID" value="OEZ94841.1"/>
    <property type="molecule type" value="Genomic_DNA"/>
</dbReference>
<evidence type="ECO:0000256" key="1">
    <source>
        <dbReference type="SAM" id="SignalP"/>
    </source>
</evidence>
<evidence type="ECO:0000313" key="2">
    <source>
        <dbReference type="EMBL" id="OEZ94841.1"/>
    </source>
</evidence>
<name>A0A1E7WCE2_9BURK</name>
<protein>
    <recommendedName>
        <fullName evidence="4">DUF1176 domain-containing protein</fullName>
    </recommendedName>
</protein>
<sequence>MIKTLWPALLFALVCGAAHASHQVFKDWEVACDNTRRCEAAGYEAEDAPAPVVVSLLREAGAAAPVKLRLMPYANDEVVAGSLTVQVGTAILRGLPAGTELPPEQVARLLPLLRDADAARIADGKREWILSLAGIKAALLRIDDVQGRLGTPTALVRPGTRPVDTVRAPVPVVPVVPVVRLLPVAAPRQDDRRLLPLILATLKNDGCEDPIDFDGGERDNEIHRLSASQVLLILQCTRGIYQSGFAVWIANDKPPYAPQPARLRDALGREQPLVLEAAFYNNELTSIGKRRGLGDCNVKASWGWTAAGFQLVEAYSSELCRAIPDGYLLRDYTATMVRPASR</sequence>
<feature type="chain" id="PRO_5009206762" description="DUF1176 domain-containing protein" evidence="1">
    <location>
        <begin position="21"/>
        <end position="342"/>
    </location>
</feature>
<accession>A0A1E7WCE2</accession>
<keyword evidence="1" id="KW-0732">Signal</keyword>
<dbReference type="InterPro" id="IPR009560">
    <property type="entry name" value="DUF1176"/>
</dbReference>
<dbReference type="OrthoDB" id="6183301at2"/>
<dbReference type="Pfam" id="PF06674">
    <property type="entry name" value="DUF1176"/>
    <property type="match status" value="1"/>
</dbReference>
<dbReference type="RefSeq" id="WP_084640847.1">
    <property type="nucleotide sequence ID" value="NZ_LROM01000128.1"/>
</dbReference>
<dbReference type="Proteomes" id="UP000175989">
    <property type="component" value="Unassembled WGS sequence"/>
</dbReference>
<gene>
    <name evidence="2" type="ORF">DUPY_44210</name>
</gene>
<proteinExistence type="predicted"/>
<organism evidence="2 3">
    <name type="scientific">Duganella phyllosphaerae</name>
    <dbReference type="NCBI Taxonomy" id="762836"/>
    <lineage>
        <taxon>Bacteria</taxon>
        <taxon>Pseudomonadati</taxon>
        <taxon>Pseudomonadota</taxon>
        <taxon>Betaproteobacteria</taxon>
        <taxon>Burkholderiales</taxon>
        <taxon>Oxalobacteraceae</taxon>
        <taxon>Telluria group</taxon>
        <taxon>Duganella</taxon>
    </lineage>
</organism>
<reference evidence="3" key="1">
    <citation type="journal article" date="2016" name="Front. Microbiol.">
        <title>Molecular Keys to the Janthinobacterium and Duganella spp. Interaction with the Plant Pathogen Fusarium graminearum.</title>
        <authorList>
            <person name="Haack F.S."/>
            <person name="Poehlein A."/>
            <person name="Kroger C."/>
            <person name="Voigt C.A."/>
            <person name="Piepenbring M."/>
            <person name="Bode H.B."/>
            <person name="Daniel R."/>
            <person name="Schafer W."/>
            <person name="Streit W.R."/>
        </authorList>
    </citation>
    <scope>NUCLEOTIDE SEQUENCE [LARGE SCALE GENOMIC DNA]</scope>
    <source>
        <strain evidence="3">T54</strain>
    </source>
</reference>
<feature type="signal peptide" evidence="1">
    <location>
        <begin position="1"/>
        <end position="20"/>
    </location>
</feature>
<comment type="caution">
    <text evidence="2">The sequence shown here is derived from an EMBL/GenBank/DDBJ whole genome shotgun (WGS) entry which is preliminary data.</text>
</comment>
<dbReference type="AlphaFoldDB" id="A0A1E7WCE2"/>
<dbReference type="PATRIC" id="fig|762836.4.peg.4549"/>
<evidence type="ECO:0008006" key="4">
    <source>
        <dbReference type="Google" id="ProtNLM"/>
    </source>
</evidence>
<keyword evidence="3" id="KW-1185">Reference proteome</keyword>